<organism evidence="2 3">
    <name type="scientific">Polynucleobacter tropicus</name>
    <dbReference type="NCBI Taxonomy" id="1743174"/>
    <lineage>
        <taxon>Bacteria</taxon>
        <taxon>Pseudomonadati</taxon>
        <taxon>Pseudomonadota</taxon>
        <taxon>Betaproteobacteria</taxon>
        <taxon>Burkholderiales</taxon>
        <taxon>Burkholderiaceae</taxon>
        <taxon>Polynucleobacter</taxon>
    </lineage>
</organism>
<dbReference type="InterPro" id="IPR001478">
    <property type="entry name" value="PDZ"/>
</dbReference>
<evidence type="ECO:0000259" key="1">
    <source>
        <dbReference type="PROSITE" id="PS50106"/>
    </source>
</evidence>
<dbReference type="InterPro" id="IPR024191">
    <property type="entry name" value="Peptidase_M61"/>
</dbReference>
<dbReference type="Gene3D" id="2.30.42.10">
    <property type="match status" value="1"/>
</dbReference>
<dbReference type="RefSeq" id="WP_173954921.1">
    <property type="nucleotide sequence ID" value="NZ_CP028942.1"/>
</dbReference>
<dbReference type="InterPro" id="IPR027268">
    <property type="entry name" value="Peptidase_M4/M1_CTD_sf"/>
</dbReference>
<dbReference type="Pfam" id="PF17899">
    <property type="entry name" value="Peptidase_M61_N"/>
    <property type="match status" value="1"/>
</dbReference>
<protein>
    <submittedName>
        <fullName evidence="2">Peptidase M61</fullName>
    </submittedName>
</protein>
<dbReference type="InterPro" id="IPR007963">
    <property type="entry name" value="Peptidase_M61_catalytic"/>
</dbReference>
<dbReference type="AlphaFoldDB" id="A0A6M9PM32"/>
<dbReference type="InterPro" id="IPR040756">
    <property type="entry name" value="Peptidase_M61_N"/>
</dbReference>
<reference evidence="2 3" key="1">
    <citation type="submission" date="2018-04" db="EMBL/GenBank/DDBJ databases">
        <title>Polynucleobacter sp. UH21B genome.</title>
        <authorList>
            <person name="Hahn M.W."/>
        </authorList>
    </citation>
    <scope>NUCLEOTIDE SEQUENCE [LARGE SCALE GENOMIC DNA]</scope>
    <source>
        <strain evidence="2 3">MWH-UH21B</strain>
    </source>
</reference>
<accession>A0A6M9PM32</accession>
<evidence type="ECO:0000313" key="2">
    <source>
        <dbReference type="EMBL" id="QKM63880.1"/>
    </source>
</evidence>
<dbReference type="SUPFAM" id="SSF50156">
    <property type="entry name" value="PDZ domain-like"/>
    <property type="match status" value="1"/>
</dbReference>
<dbReference type="SMART" id="SM00228">
    <property type="entry name" value="PDZ"/>
    <property type="match status" value="1"/>
</dbReference>
<dbReference type="Gene3D" id="1.10.390.10">
    <property type="entry name" value="Neutral Protease Domain 2"/>
    <property type="match status" value="1"/>
</dbReference>
<name>A0A6M9PM32_9BURK</name>
<dbReference type="EMBL" id="CP028942">
    <property type="protein sequence ID" value="QKM63880.1"/>
    <property type="molecule type" value="Genomic_DNA"/>
</dbReference>
<dbReference type="PIRSF" id="PIRSF016493">
    <property type="entry name" value="Glycyl_aminpptds"/>
    <property type="match status" value="1"/>
</dbReference>
<proteinExistence type="predicted"/>
<feature type="domain" description="PDZ" evidence="1">
    <location>
        <begin position="484"/>
        <end position="553"/>
    </location>
</feature>
<dbReference type="Pfam" id="PF05299">
    <property type="entry name" value="Peptidase_M61"/>
    <property type="match status" value="1"/>
</dbReference>
<dbReference type="Pfam" id="PF00595">
    <property type="entry name" value="PDZ"/>
    <property type="match status" value="1"/>
</dbReference>
<gene>
    <name evidence="2" type="ORF">DCO17_00725</name>
</gene>
<dbReference type="PROSITE" id="PS50106">
    <property type="entry name" value="PDZ"/>
    <property type="match status" value="1"/>
</dbReference>
<dbReference type="KEGG" id="ptrp:DCO17_00725"/>
<evidence type="ECO:0000313" key="3">
    <source>
        <dbReference type="Proteomes" id="UP000503312"/>
    </source>
</evidence>
<dbReference type="Proteomes" id="UP000503312">
    <property type="component" value="Chromosome"/>
</dbReference>
<dbReference type="Gene3D" id="2.60.40.3650">
    <property type="match status" value="1"/>
</dbReference>
<sequence>MNKSDLPAIQYTVWPADLHGHRFKVKLRIANPDPLGQILQMAAWIPGSYLIRDFSKHIETIEAFGASSKKKLTLERIDNNQWRLPADITEPVDIITTVYAFDNSVRAAYLDTERGFFNPTSLCLSVAGQENIPCSLAITSPDNASTEHWAIQTGLRKAKTDERGFGYYLAKNYDDLIDHPVAMGEFQLVHWNSNNVPHSLAIQGCLYPVDSARLVNDLQAICSCTINLFEPKTKKAPFTNYLFLLNAVLNGYGGLEHQNSTALLCRRDQIPQKHIPLDETAYREFLGLCSHEYFHAWLVKRIKPKVFQPYDLQNRNHTQLLWLFEGFTSYYDDLQLFRSKRINPAQYLKLVADNWNGVLRSPGRLKQSLADSSFDAWTKYYQADENTPNAVVSYYGKGALLALGLDLQIRAFSKNKKSLDDLMRLIWQKHGVTLDGIAEHGLDDLIDRLLGSGFQKIWGDFKSRYVYGTEDIPLQKWISSKVVSVNLKVQTKLEKIKLQLGLRHSESNGWLKITHVLDGGAAQEAGLAPGDLLASINGQRITSNRWDKVLNSLTDHQNISVCFYRDDLEHERIMVLQPAQLPAQYDLVLSSTPTPSLTK</sequence>
<keyword evidence="3" id="KW-1185">Reference proteome</keyword>
<dbReference type="InterPro" id="IPR036034">
    <property type="entry name" value="PDZ_sf"/>
</dbReference>
<dbReference type="SUPFAM" id="SSF55486">
    <property type="entry name" value="Metalloproteases ('zincins'), catalytic domain"/>
    <property type="match status" value="1"/>
</dbReference>